<dbReference type="Proteomes" id="UP001172681">
    <property type="component" value="Unassembled WGS sequence"/>
</dbReference>
<feature type="compositionally biased region" description="Low complexity" evidence="1">
    <location>
        <begin position="63"/>
        <end position="76"/>
    </location>
</feature>
<feature type="region of interest" description="Disordered" evidence="1">
    <location>
        <begin position="1"/>
        <end position="199"/>
    </location>
</feature>
<evidence type="ECO:0000313" key="3">
    <source>
        <dbReference type="Proteomes" id="UP001172681"/>
    </source>
</evidence>
<evidence type="ECO:0000256" key="1">
    <source>
        <dbReference type="SAM" id="MobiDB-lite"/>
    </source>
</evidence>
<organism evidence="2 3">
    <name type="scientific">Knufia peltigerae</name>
    <dbReference type="NCBI Taxonomy" id="1002370"/>
    <lineage>
        <taxon>Eukaryota</taxon>
        <taxon>Fungi</taxon>
        <taxon>Dikarya</taxon>
        <taxon>Ascomycota</taxon>
        <taxon>Pezizomycotina</taxon>
        <taxon>Eurotiomycetes</taxon>
        <taxon>Chaetothyriomycetidae</taxon>
        <taxon>Chaetothyriales</taxon>
        <taxon>Trichomeriaceae</taxon>
        <taxon>Knufia</taxon>
    </lineage>
</organism>
<feature type="compositionally biased region" description="Low complexity" evidence="1">
    <location>
        <begin position="35"/>
        <end position="54"/>
    </location>
</feature>
<feature type="compositionally biased region" description="Basic and acidic residues" evidence="1">
    <location>
        <begin position="163"/>
        <end position="179"/>
    </location>
</feature>
<protein>
    <submittedName>
        <fullName evidence="2">Uncharacterized protein</fullName>
    </submittedName>
</protein>
<keyword evidence="3" id="KW-1185">Reference proteome</keyword>
<gene>
    <name evidence="2" type="ORF">H2204_007483</name>
</gene>
<comment type="caution">
    <text evidence="2">The sequence shown here is derived from an EMBL/GenBank/DDBJ whole genome shotgun (WGS) entry which is preliminary data.</text>
</comment>
<dbReference type="AlphaFoldDB" id="A0AA38Y1L7"/>
<reference evidence="2" key="1">
    <citation type="submission" date="2022-10" db="EMBL/GenBank/DDBJ databases">
        <title>Culturing micro-colonial fungi from biological soil crusts in the Mojave desert and describing Neophaeococcomyces mojavensis, and introducing the new genera and species Taxawa tesnikishii.</title>
        <authorList>
            <person name="Kurbessoian T."/>
            <person name="Stajich J.E."/>
        </authorList>
    </citation>
    <scope>NUCLEOTIDE SEQUENCE</scope>
    <source>
        <strain evidence="2">TK_35</strain>
    </source>
</reference>
<dbReference type="EMBL" id="JAPDRN010000051">
    <property type="protein sequence ID" value="KAJ9632915.1"/>
    <property type="molecule type" value="Genomic_DNA"/>
</dbReference>
<evidence type="ECO:0000313" key="2">
    <source>
        <dbReference type="EMBL" id="KAJ9632915.1"/>
    </source>
</evidence>
<feature type="compositionally biased region" description="Polar residues" evidence="1">
    <location>
        <begin position="105"/>
        <end position="117"/>
    </location>
</feature>
<feature type="compositionally biased region" description="Basic and acidic residues" evidence="1">
    <location>
        <begin position="84"/>
        <end position="102"/>
    </location>
</feature>
<feature type="compositionally biased region" description="Low complexity" evidence="1">
    <location>
        <begin position="138"/>
        <end position="153"/>
    </location>
</feature>
<feature type="compositionally biased region" description="Basic and acidic residues" evidence="1">
    <location>
        <begin position="7"/>
        <end position="21"/>
    </location>
</feature>
<name>A0AA38Y1L7_9EURO</name>
<accession>A0AA38Y1L7</accession>
<sequence>MSSSSWQDRRFMFPAGREVHQGSRRYSGSNKDSDPSVSTAAAATASAVAADSAVIDSQPPPTTTTSTSTAAAAMPTGKILPSWEGDRRFMGTVPREIHEGAGARRNSQSSDKSTGSTGFAGAVKTSASPPTSPGGGIAAAIAGRRRSSASNGGVFSGLMATRSGKDDYDQRRQGWEDMKAPGGLGGLFGGFVNKSGDKK</sequence>
<proteinExistence type="predicted"/>